<evidence type="ECO:0000313" key="3">
    <source>
        <dbReference type="Proteomes" id="UP001499974"/>
    </source>
</evidence>
<gene>
    <name evidence="2" type="ORF">GCM10023349_08760</name>
</gene>
<keyword evidence="1" id="KW-0732">Signal</keyword>
<evidence type="ECO:0000313" key="2">
    <source>
        <dbReference type="EMBL" id="GAA4695735.1"/>
    </source>
</evidence>
<dbReference type="RefSeq" id="WP_345519628.1">
    <property type="nucleotide sequence ID" value="NZ_BAABKM010000002.1"/>
</dbReference>
<dbReference type="EMBL" id="BAABKM010000002">
    <property type="protein sequence ID" value="GAA4695735.1"/>
    <property type="molecule type" value="Genomic_DNA"/>
</dbReference>
<feature type="signal peptide" evidence="1">
    <location>
        <begin position="1"/>
        <end position="25"/>
    </location>
</feature>
<reference evidence="3" key="1">
    <citation type="journal article" date="2019" name="Int. J. Syst. Evol. Microbiol.">
        <title>The Global Catalogue of Microorganisms (GCM) 10K type strain sequencing project: providing services to taxonomists for standard genome sequencing and annotation.</title>
        <authorList>
            <consortium name="The Broad Institute Genomics Platform"/>
            <consortium name="The Broad Institute Genome Sequencing Center for Infectious Disease"/>
            <person name="Wu L."/>
            <person name="Ma J."/>
        </authorList>
    </citation>
    <scope>NUCLEOTIDE SEQUENCE [LARGE SCALE GENOMIC DNA]</scope>
    <source>
        <strain evidence="3">JCM 18531</strain>
    </source>
</reference>
<proteinExistence type="predicted"/>
<sequence length="184" mass="19405">MSRRRGRRWASAAAIALVLAVTACAGLGDGGADHEDAEKALLGQRDAVEETAQGLVAASQDVLGGEVLESRGRWEGCTSRFPEGYQDFRYIADVRLQARPGTPEDVGADLRTIAERSGYAVRGSSAGDRVRVDDGAVAADLMDIPDLGAEGDVLIRLAAGPCVAVPQDDWPDWMSRDDPGPDVG</sequence>
<dbReference type="PROSITE" id="PS51257">
    <property type="entry name" value="PROKAR_LIPOPROTEIN"/>
    <property type="match status" value="1"/>
</dbReference>
<protein>
    <submittedName>
        <fullName evidence="2">Uncharacterized protein</fullName>
    </submittedName>
</protein>
<evidence type="ECO:0000256" key="1">
    <source>
        <dbReference type="SAM" id="SignalP"/>
    </source>
</evidence>
<accession>A0ABP8WXA3</accession>
<comment type="caution">
    <text evidence="2">The sequence shown here is derived from an EMBL/GenBank/DDBJ whole genome shotgun (WGS) entry which is preliminary data.</text>
</comment>
<organism evidence="2 3">
    <name type="scientific">Nocardioides conyzicola</name>
    <dbReference type="NCBI Taxonomy" id="1651781"/>
    <lineage>
        <taxon>Bacteria</taxon>
        <taxon>Bacillati</taxon>
        <taxon>Actinomycetota</taxon>
        <taxon>Actinomycetes</taxon>
        <taxon>Propionibacteriales</taxon>
        <taxon>Nocardioidaceae</taxon>
        <taxon>Nocardioides</taxon>
    </lineage>
</organism>
<keyword evidence="3" id="KW-1185">Reference proteome</keyword>
<feature type="chain" id="PRO_5046611701" evidence="1">
    <location>
        <begin position="26"/>
        <end position="184"/>
    </location>
</feature>
<name>A0ABP8WXA3_9ACTN</name>
<dbReference type="Proteomes" id="UP001499974">
    <property type="component" value="Unassembled WGS sequence"/>
</dbReference>